<dbReference type="EMBL" id="LAZR01006373">
    <property type="protein sequence ID" value="KKM92575.1"/>
    <property type="molecule type" value="Genomic_DNA"/>
</dbReference>
<proteinExistence type="predicted"/>
<sequence>MSQYLMSGYGCPDIVNPFDVLKAGGIMTKRKFGTFLGHYRLTGICCAEKISPPNIQKTNRVRLFKV</sequence>
<accession>A0A0F9NUP0</accession>
<dbReference type="AlphaFoldDB" id="A0A0F9NUP0"/>
<evidence type="ECO:0000313" key="1">
    <source>
        <dbReference type="EMBL" id="KKM92575.1"/>
    </source>
</evidence>
<name>A0A0F9NUP0_9ZZZZ</name>
<reference evidence="1" key="1">
    <citation type="journal article" date="2015" name="Nature">
        <title>Complex archaea that bridge the gap between prokaryotes and eukaryotes.</title>
        <authorList>
            <person name="Spang A."/>
            <person name="Saw J.H."/>
            <person name="Jorgensen S.L."/>
            <person name="Zaremba-Niedzwiedzka K."/>
            <person name="Martijn J."/>
            <person name="Lind A.E."/>
            <person name="van Eijk R."/>
            <person name="Schleper C."/>
            <person name="Guy L."/>
            <person name="Ettema T.J."/>
        </authorList>
    </citation>
    <scope>NUCLEOTIDE SEQUENCE</scope>
</reference>
<protein>
    <submittedName>
        <fullName evidence="1">Uncharacterized protein</fullName>
    </submittedName>
</protein>
<organism evidence="1">
    <name type="scientific">marine sediment metagenome</name>
    <dbReference type="NCBI Taxonomy" id="412755"/>
    <lineage>
        <taxon>unclassified sequences</taxon>
        <taxon>metagenomes</taxon>
        <taxon>ecological metagenomes</taxon>
    </lineage>
</organism>
<comment type="caution">
    <text evidence="1">The sequence shown here is derived from an EMBL/GenBank/DDBJ whole genome shotgun (WGS) entry which is preliminary data.</text>
</comment>
<gene>
    <name evidence="1" type="ORF">LCGC14_1217050</name>
</gene>